<dbReference type="Proteomes" id="UP000663722">
    <property type="component" value="Chromosome"/>
</dbReference>
<dbReference type="RefSeq" id="WP_207678349.1">
    <property type="nucleotide sequence ID" value="NZ_CP061800.1"/>
</dbReference>
<gene>
    <name evidence="1" type="ORF">dnm_059880</name>
</gene>
<protein>
    <recommendedName>
        <fullName evidence="3">Cytoplasmic protein</fullName>
    </recommendedName>
</protein>
<reference evidence="1" key="1">
    <citation type="journal article" date="2021" name="Microb. Physiol.">
        <title>Proteogenomic Insights into the Physiology of Marine, Sulfate-Reducing, Filamentous Desulfonema limicola and Desulfonema magnum.</title>
        <authorList>
            <person name="Schnaars V."/>
            <person name="Wohlbrand L."/>
            <person name="Scheve S."/>
            <person name="Hinrichs C."/>
            <person name="Reinhardt R."/>
            <person name="Rabus R."/>
        </authorList>
    </citation>
    <scope>NUCLEOTIDE SEQUENCE</scope>
    <source>
        <strain evidence="1">4be13</strain>
    </source>
</reference>
<sequence>MDFEKFMKSSETFGERTRSPGMFKDLDATELYCPKCKRAVPVRKRLLLVLPEGDKYEYRCVFCAESVGMKTDRREKNMTLIV</sequence>
<keyword evidence="2" id="KW-1185">Reference proteome</keyword>
<dbReference type="KEGG" id="dmm:dnm_059880"/>
<evidence type="ECO:0008006" key="3">
    <source>
        <dbReference type="Google" id="ProtNLM"/>
    </source>
</evidence>
<dbReference type="AlphaFoldDB" id="A0A975BQD2"/>
<evidence type="ECO:0000313" key="2">
    <source>
        <dbReference type="Proteomes" id="UP000663722"/>
    </source>
</evidence>
<organism evidence="1 2">
    <name type="scientific">Desulfonema magnum</name>
    <dbReference type="NCBI Taxonomy" id="45655"/>
    <lineage>
        <taxon>Bacteria</taxon>
        <taxon>Pseudomonadati</taxon>
        <taxon>Thermodesulfobacteriota</taxon>
        <taxon>Desulfobacteria</taxon>
        <taxon>Desulfobacterales</taxon>
        <taxon>Desulfococcaceae</taxon>
        <taxon>Desulfonema</taxon>
    </lineage>
</organism>
<proteinExistence type="predicted"/>
<accession>A0A975BQD2</accession>
<evidence type="ECO:0000313" key="1">
    <source>
        <dbReference type="EMBL" id="QTA89929.1"/>
    </source>
</evidence>
<dbReference type="EMBL" id="CP061800">
    <property type="protein sequence ID" value="QTA89929.1"/>
    <property type="molecule type" value="Genomic_DNA"/>
</dbReference>
<name>A0A975BQD2_9BACT</name>